<evidence type="ECO:0000313" key="1">
    <source>
        <dbReference type="EMBL" id="KAG0687713.1"/>
    </source>
</evidence>
<proteinExistence type="predicted"/>
<evidence type="ECO:0000313" key="2">
    <source>
        <dbReference type="Proteomes" id="UP000697127"/>
    </source>
</evidence>
<gene>
    <name evidence="1" type="ORF">C6P40_001962</name>
</gene>
<reference evidence="1" key="1">
    <citation type="submission" date="2020-11" db="EMBL/GenBank/DDBJ databases">
        <title>Kefir isolates.</title>
        <authorList>
            <person name="Marcisauskas S."/>
            <person name="Kim Y."/>
            <person name="Blasche S."/>
        </authorList>
    </citation>
    <scope>NUCLEOTIDE SEQUENCE</scope>
    <source>
        <strain evidence="1">Olga-1</strain>
    </source>
</reference>
<dbReference type="AlphaFoldDB" id="A0A9P6WL48"/>
<name>A0A9P6WL48_9ASCO</name>
<dbReference type="EMBL" id="PUHW01000225">
    <property type="protein sequence ID" value="KAG0687713.1"/>
    <property type="molecule type" value="Genomic_DNA"/>
</dbReference>
<comment type="caution">
    <text evidence="1">The sequence shown here is derived from an EMBL/GenBank/DDBJ whole genome shotgun (WGS) entry which is preliminary data.</text>
</comment>
<dbReference type="Proteomes" id="UP000697127">
    <property type="component" value="Unassembled WGS sequence"/>
</dbReference>
<sequence length="543" mass="62497">MTKEGQKQLQEELAWAFQDEESRQISIDDGEKGDFEFLCEYLKDFDDYEKAKYIAKIKLINNKFSQRLLEYFETEENIVLVVITEKYSRRLRLNNVINCNPGSEKYTIDRESLYSFNRGDFKFNENIEKYLSIFAKKINIFNIMPLVFDIADNEDRILLPCTTFSDVWNYFRQYSDYNPQNSDEIDTMEDESAILTFGQFALLFPFMRLFKHKSIQRTTNDNRSHTVGTLMECSTEFIEGAGMLANGLSHIGMRSRNCTNCNRKYYAVMDMLHRVVILRSQGLHGSWFKLHLFNELQAHLACNNIVEVFEYKDPETIGYNHLPDGLFISNMEALDILAFSEPGVQKSDYNIADEVGTRISNSITKETILSVLSEHDIHPNSLGDEDTEVLTVSGEVVDAVVQDVDFNQFLDAEGRFKLGSLMISTQISESMHNLIKTHYGIKRMGNLFRMTDAMVKLFEKQNQQGLKSLYTARNDVNLIYEWAAVESNDIVPECSTCVIVSRYKVPCCHILSRSLILPADSPPGSKPTQPITIFLLPSRKQQL</sequence>
<protein>
    <submittedName>
        <fullName evidence="1">Uncharacterized protein</fullName>
    </submittedName>
</protein>
<keyword evidence="2" id="KW-1185">Reference proteome</keyword>
<organism evidence="1 2">
    <name type="scientific">Pichia californica</name>
    <dbReference type="NCBI Taxonomy" id="460514"/>
    <lineage>
        <taxon>Eukaryota</taxon>
        <taxon>Fungi</taxon>
        <taxon>Dikarya</taxon>
        <taxon>Ascomycota</taxon>
        <taxon>Saccharomycotina</taxon>
        <taxon>Pichiomycetes</taxon>
        <taxon>Pichiales</taxon>
        <taxon>Pichiaceae</taxon>
        <taxon>Pichia</taxon>
    </lineage>
</organism>
<accession>A0A9P6WL48</accession>